<dbReference type="Proteomes" id="UP001419268">
    <property type="component" value="Unassembled WGS sequence"/>
</dbReference>
<protein>
    <submittedName>
        <fullName evidence="1">Uncharacterized protein</fullName>
    </submittedName>
</protein>
<gene>
    <name evidence="1" type="ORF">Scep_021516</name>
</gene>
<proteinExistence type="predicted"/>
<accession>A0AAP0F944</accession>
<organism evidence="1 2">
    <name type="scientific">Stephania cephalantha</name>
    <dbReference type="NCBI Taxonomy" id="152367"/>
    <lineage>
        <taxon>Eukaryota</taxon>
        <taxon>Viridiplantae</taxon>
        <taxon>Streptophyta</taxon>
        <taxon>Embryophyta</taxon>
        <taxon>Tracheophyta</taxon>
        <taxon>Spermatophyta</taxon>
        <taxon>Magnoliopsida</taxon>
        <taxon>Ranunculales</taxon>
        <taxon>Menispermaceae</taxon>
        <taxon>Menispermoideae</taxon>
        <taxon>Cissampelideae</taxon>
        <taxon>Stephania</taxon>
    </lineage>
</organism>
<dbReference type="EMBL" id="JBBNAG010000009">
    <property type="protein sequence ID" value="KAK9104672.1"/>
    <property type="molecule type" value="Genomic_DNA"/>
</dbReference>
<dbReference type="AlphaFoldDB" id="A0AAP0F944"/>
<reference evidence="1 2" key="1">
    <citation type="submission" date="2024-01" db="EMBL/GenBank/DDBJ databases">
        <title>Genome assemblies of Stephania.</title>
        <authorList>
            <person name="Yang L."/>
        </authorList>
    </citation>
    <scope>NUCLEOTIDE SEQUENCE [LARGE SCALE GENOMIC DNA]</scope>
    <source>
        <strain evidence="1">JXDWG</strain>
        <tissue evidence="1">Leaf</tissue>
    </source>
</reference>
<sequence length="98" mass="10856">MDKLIPPEPNDPVSHSKKQFSSQVLYVSSTCESTPLIHSLLNEGTPPASSVSPKNLLHECNYGEHKVCFQPLSDTLNSPRSPQYVSSSIAHVLRIYHL</sequence>
<evidence type="ECO:0000313" key="1">
    <source>
        <dbReference type="EMBL" id="KAK9104672.1"/>
    </source>
</evidence>
<evidence type="ECO:0000313" key="2">
    <source>
        <dbReference type="Proteomes" id="UP001419268"/>
    </source>
</evidence>
<name>A0AAP0F944_9MAGN</name>
<comment type="caution">
    <text evidence="1">The sequence shown here is derived from an EMBL/GenBank/DDBJ whole genome shotgun (WGS) entry which is preliminary data.</text>
</comment>
<keyword evidence="2" id="KW-1185">Reference proteome</keyword>